<accession>A0A5C3Q456</accession>
<gene>
    <name evidence="1" type="ORF">BDV98DRAFT_336243</name>
</gene>
<dbReference type="EMBL" id="ML178863">
    <property type="protein sequence ID" value="TFK96306.1"/>
    <property type="molecule type" value="Genomic_DNA"/>
</dbReference>
<protein>
    <submittedName>
        <fullName evidence="1">Uncharacterized protein</fullName>
    </submittedName>
</protein>
<dbReference type="Proteomes" id="UP000305067">
    <property type="component" value="Unassembled WGS sequence"/>
</dbReference>
<keyword evidence="2" id="KW-1185">Reference proteome</keyword>
<proteinExistence type="predicted"/>
<name>A0A5C3Q456_9AGAR</name>
<sequence length="71" mass="8118">MLCGSRPAVQKIVPEMLLRIACARDRTIAELVLVSNVTLHRDNNQGTFIRSYMMIFVPVVSFTWQGLRHLC</sequence>
<reference evidence="1 2" key="1">
    <citation type="journal article" date="2019" name="Nat. Ecol. Evol.">
        <title>Megaphylogeny resolves global patterns of mushroom evolution.</title>
        <authorList>
            <person name="Varga T."/>
            <person name="Krizsan K."/>
            <person name="Foldi C."/>
            <person name="Dima B."/>
            <person name="Sanchez-Garcia M."/>
            <person name="Sanchez-Ramirez S."/>
            <person name="Szollosi G.J."/>
            <person name="Szarkandi J.G."/>
            <person name="Papp V."/>
            <person name="Albert L."/>
            <person name="Andreopoulos W."/>
            <person name="Angelini C."/>
            <person name="Antonin V."/>
            <person name="Barry K.W."/>
            <person name="Bougher N.L."/>
            <person name="Buchanan P."/>
            <person name="Buyck B."/>
            <person name="Bense V."/>
            <person name="Catcheside P."/>
            <person name="Chovatia M."/>
            <person name="Cooper J."/>
            <person name="Damon W."/>
            <person name="Desjardin D."/>
            <person name="Finy P."/>
            <person name="Geml J."/>
            <person name="Haridas S."/>
            <person name="Hughes K."/>
            <person name="Justo A."/>
            <person name="Karasinski D."/>
            <person name="Kautmanova I."/>
            <person name="Kiss B."/>
            <person name="Kocsube S."/>
            <person name="Kotiranta H."/>
            <person name="LaButti K.M."/>
            <person name="Lechner B.E."/>
            <person name="Liimatainen K."/>
            <person name="Lipzen A."/>
            <person name="Lukacs Z."/>
            <person name="Mihaltcheva S."/>
            <person name="Morgado L.N."/>
            <person name="Niskanen T."/>
            <person name="Noordeloos M.E."/>
            <person name="Ohm R.A."/>
            <person name="Ortiz-Santana B."/>
            <person name="Ovrebo C."/>
            <person name="Racz N."/>
            <person name="Riley R."/>
            <person name="Savchenko A."/>
            <person name="Shiryaev A."/>
            <person name="Soop K."/>
            <person name="Spirin V."/>
            <person name="Szebenyi C."/>
            <person name="Tomsovsky M."/>
            <person name="Tulloss R.E."/>
            <person name="Uehling J."/>
            <person name="Grigoriev I.V."/>
            <person name="Vagvolgyi C."/>
            <person name="Papp T."/>
            <person name="Martin F.M."/>
            <person name="Miettinen O."/>
            <person name="Hibbett D.S."/>
            <person name="Nagy L.G."/>
        </authorList>
    </citation>
    <scope>NUCLEOTIDE SEQUENCE [LARGE SCALE GENOMIC DNA]</scope>
    <source>
        <strain evidence="1 2">CBS 309.79</strain>
    </source>
</reference>
<evidence type="ECO:0000313" key="2">
    <source>
        <dbReference type="Proteomes" id="UP000305067"/>
    </source>
</evidence>
<evidence type="ECO:0000313" key="1">
    <source>
        <dbReference type="EMBL" id="TFK96306.1"/>
    </source>
</evidence>
<organism evidence="1 2">
    <name type="scientific">Pterulicium gracile</name>
    <dbReference type="NCBI Taxonomy" id="1884261"/>
    <lineage>
        <taxon>Eukaryota</taxon>
        <taxon>Fungi</taxon>
        <taxon>Dikarya</taxon>
        <taxon>Basidiomycota</taxon>
        <taxon>Agaricomycotina</taxon>
        <taxon>Agaricomycetes</taxon>
        <taxon>Agaricomycetidae</taxon>
        <taxon>Agaricales</taxon>
        <taxon>Pleurotineae</taxon>
        <taxon>Pterulaceae</taxon>
        <taxon>Pterulicium</taxon>
    </lineage>
</organism>
<dbReference type="AlphaFoldDB" id="A0A5C3Q456"/>